<dbReference type="InterPro" id="IPR055126">
    <property type="entry name" value="EDR4-like_N"/>
</dbReference>
<comment type="caution">
    <text evidence="4">The sequence shown here is derived from an EMBL/GenBank/DDBJ whole genome shotgun (WGS) entry which is preliminary data.</text>
</comment>
<evidence type="ECO:0000259" key="2">
    <source>
        <dbReference type="Pfam" id="PF11331"/>
    </source>
</evidence>
<feature type="compositionally biased region" description="Basic and acidic residues" evidence="1">
    <location>
        <begin position="254"/>
        <end position="293"/>
    </location>
</feature>
<evidence type="ECO:0000313" key="4">
    <source>
        <dbReference type="EMBL" id="RYR25446.1"/>
    </source>
</evidence>
<dbReference type="PANTHER" id="PTHR31105:SF38">
    <property type="entry name" value="PROTEIN ENHANCED DISEASE RESISTANCE 4"/>
    <property type="match status" value="1"/>
</dbReference>
<feature type="region of interest" description="Disordered" evidence="1">
    <location>
        <begin position="144"/>
        <end position="316"/>
    </location>
</feature>
<evidence type="ECO:0000256" key="1">
    <source>
        <dbReference type="SAM" id="MobiDB-lite"/>
    </source>
</evidence>
<feature type="compositionally biased region" description="Polar residues" evidence="1">
    <location>
        <begin position="170"/>
        <end position="186"/>
    </location>
</feature>
<dbReference type="Gramene" id="arahy.Tifrunner.gnm2.ann2.Ah12g179800.1">
    <property type="protein sequence ID" value="arahy.Tifrunner.gnm2.ann2.Ah12g179800.1-CDS"/>
    <property type="gene ID" value="arahy.Tifrunner.gnm2.ann2.Ah12g179800"/>
</dbReference>
<proteinExistence type="predicted"/>
<dbReference type="Pfam" id="PF22910">
    <property type="entry name" value="EDR4-like_1st"/>
    <property type="match status" value="1"/>
</dbReference>
<feature type="region of interest" description="Disordered" evidence="1">
    <location>
        <begin position="73"/>
        <end position="92"/>
    </location>
</feature>
<feature type="region of interest" description="Disordered" evidence="1">
    <location>
        <begin position="391"/>
        <end position="419"/>
    </location>
</feature>
<feature type="domain" description="Enhanced disease resistance 4-like N-terminal" evidence="3">
    <location>
        <begin position="6"/>
        <end position="38"/>
    </location>
</feature>
<dbReference type="OrthoDB" id="1930285at2759"/>
<gene>
    <name evidence="4" type="ORF">Ahy_B02g059199</name>
</gene>
<sequence length="851" mass="95776">MSGEVVRVVKCPKCRKLLQEPAEYDIYKCGGCGTTLKAKKRRSVNVIEGSSTQKTDAAPRTSYLFSEDKQCGNRKQVAPQENGPKAKATSFSSGEYYMDKNVGRDQLQPFNLSNEELESELDSYKLTLRRRRVPNKTTCCEIEETESGNLASEGSKEFFYSPDENDNSKKSASTGEMSEMRVTSGSEVDEEFNTGNSSPEGSEKALTSGSDREQANNNNSTLIGSNTEMEVNGSDSGRSEEFNNGSLLLGGQEDDNKDKSTTKDLKPQVEIKGIGSEEEKESSTENLLVKEAEDISGSDGEDSNNDKSAPAGASAEVAMIKSDLEEAEEINNGNLLRKEEFSLCVPSGDPNNERKALVGAKSEVATAESISTTKSSRTENVVSEKETIFHGTPDKVEGMSGNHVSSSELQKQPQKGIHHSFDRVRSVDALDTKKLVNPSPTLHSMVGAGFSKSATTRNTYVYDGIENTNTSPNSVSEEMTRKGKGLVNRMSYGDLGTQHQSHEKQHDMKGSRANQENKEMGTTTRYGHQHWMRTKRDELPSRMTFHRSSSQSHYERNRMSNQLHDDLYRNSRFLSPDSYEDTNQEKMKLLRMIHNLQDQLNRTFRVSRETKNGRLSTGVCYKEKHIPSHYNHDLHDRRFSRGVDYLRCNERCNHQVGCHQRHKLSQIPYSDEVTSSVHHIYHSCPECYPTKRDFPANLPPRALYHHEELFRSYPGLDSYSPWHSYSSSLQWSTTSRLPVYGSETKSDTHKHRADKLRRYLREKEHMTKWKYRPVAGGAPFVTCHKCLNLLRLPEDFLHSKRGHCQLKCGECSEVFKFSPQNRKLASHSSNVSGPPSSDLSGRPTKCSQLHL</sequence>
<protein>
    <submittedName>
        <fullName evidence="4">Uncharacterized protein</fullName>
    </submittedName>
</protein>
<feature type="domain" description="Probable zinc-ribbon" evidence="2">
    <location>
        <begin position="775"/>
        <end position="818"/>
    </location>
</feature>
<feature type="compositionally biased region" description="Low complexity" evidence="1">
    <location>
        <begin position="826"/>
        <end position="840"/>
    </location>
</feature>
<dbReference type="AlphaFoldDB" id="A0A445AG83"/>
<evidence type="ECO:0000313" key="5">
    <source>
        <dbReference type="Proteomes" id="UP000289738"/>
    </source>
</evidence>
<feature type="region of interest" description="Disordered" evidence="1">
    <location>
        <begin position="824"/>
        <end position="851"/>
    </location>
</feature>
<feature type="compositionally biased region" description="Basic and acidic residues" evidence="1">
    <location>
        <begin position="500"/>
        <end position="519"/>
    </location>
</feature>
<dbReference type="SMR" id="A0A445AG83"/>
<reference evidence="4 5" key="1">
    <citation type="submission" date="2019-01" db="EMBL/GenBank/DDBJ databases">
        <title>Sequencing of cultivated peanut Arachis hypogaea provides insights into genome evolution and oil improvement.</title>
        <authorList>
            <person name="Chen X."/>
        </authorList>
    </citation>
    <scope>NUCLEOTIDE SEQUENCE [LARGE SCALE GENOMIC DNA]</scope>
    <source>
        <strain evidence="5">cv. Fuhuasheng</strain>
        <tissue evidence="4">Leaves</tissue>
    </source>
</reference>
<dbReference type="InterPro" id="IPR021480">
    <property type="entry name" value="Zinc_ribbon_12"/>
</dbReference>
<organism evidence="4 5">
    <name type="scientific">Arachis hypogaea</name>
    <name type="common">Peanut</name>
    <dbReference type="NCBI Taxonomy" id="3818"/>
    <lineage>
        <taxon>Eukaryota</taxon>
        <taxon>Viridiplantae</taxon>
        <taxon>Streptophyta</taxon>
        <taxon>Embryophyta</taxon>
        <taxon>Tracheophyta</taxon>
        <taxon>Spermatophyta</taxon>
        <taxon>Magnoliopsida</taxon>
        <taxon>eudicotyledons</taxon>
        <taxon>Gunneridae</taxon>
        <taxon>Pentapetalae</taxon>
        <taxon>rosids</taxon>
        <taxon>fabids</taxon>
        <taxon>Fabales</taxon>
        <taxon>Fabaceae</taxon>
        <taxon>Papilionoideae</taxon>
        <taxon>50 kb inversion clade</taxon>
        <taxon>dalbergioids sensu lato</taxon>
        <taxon>Dalbergieae</taxon>
        <taxon>Pterocarpus clade</taxon>
        <taxon>Arachis</taxon>
    </lineage>
</organism>
<feature type="compositionally biased region" description="Polar residues" evidence="1">
    <location>
        <begin position="402"/>
        <end position="413"/>
    </location>
</feature>
<dbReference type="EMBL" id="SDMP01000012">
    <property type="protein sequence ID" value="RYR25446.1"/>
    <property type="molecule type" value="Genomic_DNA"/>
</dbReference>
<keyword evidence="5" id="KW-1185">Reference proteome</keyword>
<feature type="compositionally biased region" description="Polar residues" evidence="1">
    <location>
        <begin position="193"/>
        <end position="246"/>
    </location>
</feature>
<accession>A0A445AG83</accession>
<dbReference type="STRING" id="3818.A0A445AG83"/>
<evidence type="ECO:0000259" key="3">
    <source>
        <dbReference type="Pfam" id="PF22910"/>
    </source>
</evidence>
<feature type="compositionally biased region" description="Acidic residues" evidence="1">
    <location>
        <begin position="294"/>
        <end position="303"/>
    </location>
</feature>
<dbReference type="Proteomes" id="UP000289738">
    <property type="component" value="Chromosome B02"/>
</dbReference>
<dbReference type="GO" id="GO:1900150">
    <property type="term" value="P:regulation of defense response to fungus"/>
    <property type="evidence" value="ECO:0007669"/>
    <property type="project" value="InterPro"/>
</dbReference>
<dbReference type="Pfam" id="PF11331">
    <property type="entry name" value="Zn_ribbon_12"/>
    <property type="match status" value="1"/>
</dbReference>
<dbReference type="PANTHER" id="PTHR31105">
    <property type="entry name" value="EXTRA-LARGE G-PROTEIN-LIKE"/>
    <property type="match status" value="1"/>
</dbReference>
<name>A0A445AG83_ARAHY</name>
<dbReference type="InterPro" id="IPR040244">
    <property type="entry name" value="EDR4-like"/>
</dbReference>
<feature type="region of interest" description="Disordered" evidence="1">
    <location>
        <begin position="498"/>
        <end position="522"/>
    </location>
</feature>